<proteinExistence type="predicted"/>
<evidence type="ECO:0000313" key="4">
    <source>
        <dbReference type="Proteomes" id="UP000008810"/>
    </source>
</evidence>
<feature type="compositionally biased region" description="Pro residues" evidence="1">
    <location>
        <begin position="22"/>
        <end position="31"/>
    </location>
</feature>
<accession>A0A2K2D0B6</accession>
<evidence type="ECO:0000313" key="3">
    <source>
        <dbReference type="EnsemblPlants" id="PNT67721"/>
    </source>
</evidence>
<dbReference type="InParanoid" id="A0A2K2D0B6"/>
<dbReference type="EnsemblPlants" id="PNT67721">
    <property type="protein sequence ID" value="PNT67721"/>
    <property type="gene ID" value="BRADI_3g30844v3"/>
</dbReference>
<name>A0A2K2D0B6_BRADI</name>
<dbReference type="Gramene" id="PNT67721">
    <property type="protein sequence ID" value="PNT67721"/>
    <property type="gene ID" value="BRADI_3g30844v3"/>
</dbReference>
<organism evidence="2">
    <name type="scientific">Brachypodium distachyon</name>
    <name type="common">Purple false brome</name>
    <name type="synonym">Trachynia distachya</name>
    <dbReference type="NCBI Taxonomy" id="15368"/>
    <lineage>
        <taxon>Eukaryota</taxon>
        <taxon>Viridiplantae</taxon>
        <taxon>Streptophyta</taxon>
        <taxon>Embryophyta</taxon>
        <taxon>Tracheophyta</taxon>
        <taxon>Spermatophyta</taxon>
        <taxon>Magnoliopsida</taxon>
        <taxon>Liliopsida</taxon>
        <taxon>Poales</taxon>
        <taxon>Poaceae</taxon>
        <taxon>BOP clade</taxon>
        <taxon>Pooideae</taxon>
        <taxon>Stipodae</taxon>
        <taxon>Brachypodieae</taxon>
        <taxon>Brachypodium</taxon>
    </lineage>
</organism>
<evidence type="ECO:0000313" key="2">
    <source>
        <dbReference type="EMBL" id="PNT67721.1"/>
    </source>
</evidence>
<dbReference type="EMBL" id="CM000882">
    <property type="protein sequence ID" value="PNT67721.1"/>
    <property type="molecule type" value="Genomic_DNA"/>
</dbReference>
<reference evidence="2" key="2">
    <citation type="submission" date="2017-06" db="EMBL/GenBank/DDBJ databases">
        <title>WGS assembly of Brachypodium distachyon.</title>
        <authorList>
            <consortium name="The International Brachypodium Initiative"/>
            <person name="Lucas S."/>
            <person name="Harmon-Smith M."/>
            <person name="Lail K."/>
            <person name="Tice H."/>
            <person name="Grimwood J."/>
            <person name="Bruce D."/>
            <person name="Barry K."/>
            <person name="Shu S."/>
            <person name="Lindquist E."/>
            <person name="Wang M."/>
            <person name="Pitluck S."/>
            <person name="Vogel J.P."/>
            <person name="Garvin D.F."/>
            <person name="Mockler T.C."/>
            <person name="Schmutz J."/>
            <person name="Rokhsar D."/>
            <person name="Bevan M.W."/>
        </authorList>
    </citation>
    <scope>NUCLEOTIDE SEQUENCE</scope>
    <source>
        <strain evidence="2">Bd21</strain>
    </source>
</reference>
<feature type="region of interest" description="Disordered" evidence="1">
    <location>
        <begin position="1"/>
        <end position="37"/>
    </location>
</feature>
<reference evidence="3" key="3">
    <citation type="submission" date="2018-08" db="UniProtKB">
        <authorList>
            <consortium name="EnsemblPlants"/>
        </authorList>
    </citation>
    <scope>IDENTIFICATION</scope>
    <source>
        <strain evidence="3">cv. Bd21</strain>
    </source>
</reference>
<evidence type="ECO:0000256" key="1">
    <source>
        <dbReference type="SAM" id="MobiDB-lite"/>
    </source>
</evidence>
<reference evidence="2 3" key="1">
    <citation type="journal article" date="2010" name="Nature">
        <title>Genome sequencing and analysis of the model grass Brachypodium distachyon.</title>
        <authorList>
            <consortium name="International Brachypodium Initiative"/>
        </authorList>
    </citation>
    <scope>NUCLEOTIDE SEQUENCE [LARGE SCALE GENOMIC DNA]</scope>
    <source>
        <strain evidence="2 3">Bd21</strain>
    </source>
</reference>
<dbReference type="AlphaFoldDB" id="A0A2K2D0B6"/>
<feature type="compositionally biased region" description="Polar residues" evidence="1">
    <location>
        <begin position="123"/>
        <end position="135"/>
    </location>
</feature>
<protein>
    <submittedName>
        <fullName evidence="2 3">Uncharacterized protein</fullName>
    </submittedName>
</protein>
<keyword evidence="4" id="KW-1185">Reference proteome</keyword>
<sequence>MEASLDSTEDGTPGRRHLSRLTPPPPPPPSPATGSVLPLSICTRAPEVWPPSICTPVGLDLRGSELPRYAWISDELRCHPPLAAVGSRNTRPCNSPFPISLRPGPPPPRRRRLGVGGDADVAQQKQFISPSWSAG</sequence>
<dbReference type="Proteomes" id="UP000008810">
    <property type="component" value="Chromosome 3"/>
</dbReference>
<feature type="region of interest" description="Disordered" evidence="1">
    <location>
        <begin position="87"/>
        <end position="135"/>
    </location>
</feature>
<gene>
    <name evidence="2" type="ORF">BRADI_3g30844v3</name>
</gene>